<dbReference type="EC" id="4.2.1.9" evidence="14 15"/>
<evidence type="ECO:0000313" key="19">
    <source>
        <dbReference type="Proteomes" id="UP000013966"/>
    </source>
</evidence>
<feature type="domain" description="Dihydroxy-acid/6-phosphogluconate dehydratase C-terminal" evidence="17">
    <location>
        <begin position="365"/>
        <end position="554"/>
    </location>
</feature>
<feature type="binding site" evidence="15">
    <location>
        <position position="50"/>
    </location>
    <ligand>
        <name>[2Fe-2S] cluster</name>
        <dbReference type="ChEBI" id="CHEBI:190135"/>
    </ligand>
</feature>
<dbReference type="STRING" id="758793.BRPE64_ACDS06400"/>
<dbReference type="GO" id="GO:0009099">
    <property type="term" value="P:L-valine biosynthetic process"/>
    <property type="evidence" value="ECO:0007669"/>
    <property type="project" value="UniProtKB-UniRule"/>
</dbReference>
<evidence type="ECO:0000256" key="4">
    <source>
        <dbReference type="ARBA" id="ARBA00022714"/>
    </source>
</evidence>
<keyword evidence="7 15" id="KW-0408">Iron</keyword>
<dbReference type="GO" id="GO:0004160">
    <property type="term" value="F:dihydroxy-acid dehydratase activity"/>
    <property type="evidence" value="ECO:0007669"/>
    <property type="project" value="UniProtKB-UniRule"/>
</dbReference>
<evidence type="ECO:0000256" key="15">
    <source>
        <dbReference type="HAMAP-Rule" id="MF_00012"/>
    </source>
</evidence>
<evidence type="ECO:0000256" key="6">
    <source>
        <dbReference type="ARBA" id="ARBA00022842"/>
    </source>
</evidence>
<feature type="modified residue" description="N6-carboxylysine" evidence="15">
    <location>
        <position position="125"/>
    </location>
</feature>
<dbReference type="OrthoDB" id="9807077at2"/>
<dbReference type="PROSITE" id="PS00886">
    <property type="entry name" value="ILVD_EDD_1"/>
    <property type="match status" value="1"/>
</dbReference>
<evidence type="ECO:0000256" key="10">
    <source>
        <dbReference type="ARBA" id="ARBA00023304"/>
    </source>
</evidence>
<evidence type="ECO:0000259" key="16">
    <source>
        <dbReference type="Pfam" id="PF00920"/>
    </source>
</evidence>
<feature type="domain" description="Dihydroxy-acid/6-phosphogluconate dehydratase N-terminal" evidence="16">
    <location>
        <begin position="35"/>
        <end position="351"/>
    </location>
</feature>
<dbReference type="AlphaFoldDB" id="R4WFQ9"/>
<reference evidence="18 19" key="1">
    <citation type="journal article" date="2013" name="Genome Announc.">
        <title>Complete Genome Sequence of Burkholderia sp. Strain RPE64, Bacterial Symbiont of the Bean Bug Riptortus pedestris.</title>
        <authorList>
            <person name="Shibata T.F."/>
            <person name="Maeda T."/>
            <person name="Nikoh N."/>
            <person name="Yamaguchi K."/>
            <person name="Oshima K."/>
            <person name="Hattori M."/>
            <person name="Nishiyama T."/>
            <person name="Hasebe M."/>
            <person name="Fukatsu T."/>
            <person name="Kikuchi Y."/>
            <person name="Shigenobu S."/>
        </authorList>
    </citation>
    <scope>NUCLEOTIDE SEQUENCE [LARGE SCALE GENOMIC DNA]</scope>
</reference>
<keyword evidence="8 15" id="KW-0411">Iron-sulfur</keyword>
<evidence type="ECO:0000256" key="7">
    <source>
        <dbReference type="ARBA" id="ARBA00023004"/>
    </source>
</evidence>
<comment type="caution">
    <text evidence="15">Lacks conserved residue(s) required for the propagation of feature annotation.</text>
</comment>
<organism evidence="18 19">
    <name type="scientific">Caballeronia insecticola</name>
    <dbReference type="NCBI Taxonomy" id="758793"/>
    <lineage>
        <taxon>Bacteria</taxon>
        <taxon>Pseudomonadati</taxon>
        <taxon>Pseudomonadota</taxon>
        <taxon>Betaproteobacteria</taxon>
        <taxon>Burkholderiales</taxon>
        <taxon>Burkholderiaceae</taxon>
        <taxon>Caballeronia</taxon>
    </lineage>
</organism>
<evidence type="ECO:0000256" key="2">
    <source>
        <dbReference type="ARBA" id="ARBA00006486"/>
    </source>
</evidence>
<evidence type="ECO:0000259" key="17">
    <source>
        <dbReference type="Pfam" id="PF24877"/>
    </source>
</evidence>
<dbReference type="PATRIC" id="fig|758793.3.peg.640"/>
<name>R4WFQ9_9BURK</name>
<keyword evidence="9 15" id="KW-0456">Lyase</keyword>
<dbReference type="InterPro" id="IPR042096">
    <property type="entry name" value="Dihydro-acid_dehy_C"/>
</dbReference>
<feature type="binding site" description="via carbamate group" evidence="15">
    <location>
        <position position="125"/>
    </location>
    <ligand>
        <name>Mg(2+)</name>
        <dbReference type="ChEBI" id="CHEBI:18420"/>
    </ligand>
</feature>
<keyword evidence="5 15" id="KW-0479">Metal-binding</keyword>
<feature type="binding site" evidence="15">
    <location>
        <position position="82"/>
    </location>
    <ligand>
        <name>Mg(2+)</name>
        <dbReference type="ChEBI" id="CHEBI:18420"/>
    </ligand>
</feature>
<dbReference type="Pfam" id="PF24877">
    <property type="entry name" value="ILV_EDD_C"/>
    <property type="match status" value="1"/>
</dbReference>
<dbReference type="InterPro" id="IPR004404">
    <property type="entry name" value="DihydroxyA_deHydtase"/>
</dbReference>
<dbReference type="FunFam" id="3.50.30.80:FF:000001">
    <property type="entry name" value="Dihydroxy-acid dehydratase"/>
    <property type="match status" value="1"/>
</dbReference>
<dbReference type="GO" id="GO:0000287">
    <property type="term" value="F:magnesium ion binding"/>
    <property type="evidence" value="ECO:0007669"/>
    <property type="project" value="UniProtKB-UniRule"/>
</dbReference>
<dbReference type="Pfam" id="PF00920">
    <property type="entry name" value="ILVD_EDD_N"/>
    <property type="match status" value="1"/>
</dbReference>
<keyword evidence="6 15" id="KW-0460">Magnesium</keyword>
<dbReference type="PANTHER" id="PTHR21000:SF5">
    <property type="entry name" value="DIHYDROXY-ACID DEHYDRATASE, MITOCHONDRIAL"/>
    <property type="match status" value="1"/>
</dbReference>
<feature type="binding site" evidence="15">
    <location>
        <position position="447"/>
    </location>
    <ligand>
        <name>Mg(2+)</name>
        <dbReference type="ChEBI" id="CHEBI:18420"/>
    </ligand>
</feature>
<dbReference type="UniPathway" id="UPA00049">
    <property type="reaction ID" value="UER00061"/>
</dbReference>
<evidence type="ECO:0000256" key="8">
    <source>
        <dbReference type="ARBA" id="ARBA00023014"/>
    </source>
</evidence>
<feature type="binding site" evidence="15">
    <location>
        <position position="124"/>
    </location>
    <ligand>
        <name>Mg(2+)</name>
        <dbReference type="ChEBI" id="CHEBI:18420"/>
    </ligand>
</feature>
<evidence type="ECO:0000256" key="1">
    <source>
        <dbReference type="ARBA" id="ARBA00001946"/>
    </source>
</evidence>
<comment type="subunit">
    <text evidence="15">Homodimer.</text>
</comment>
<evidence type="ECO:0000256" key="9">
    <source>
        <dbReference type="ARBA" id="ARBA00023239"/>
    </source>
</evidence>
<reference evidence="18 19" key="2">
    <citation type="journal article" date="2018" name="Int. J. Syst. Evol. Microbiol.">
        <title>Burkholderia insecticola sp. nov., a gut symbiotic bacterium of the bean bug Riptortus pedestris.</title>
        <authorList>
            <person name="Takeshita K."/>
            <person name="Tamaki H."/>
            <person name="Ohbayashi T."/>
            <person name="Meng X.-Y."/>
            <person name="Sone T."/>
            <person name="Mitani Y."/>
            <person name="Peeters C."/>
            <person name="Kikuchi Y."/>
            <person name="Vandamme P."/>
        </authorList>
    </citation>
    <scope>NUCLEOTIDE SEQUENCE [LARGE SCALE GENOMIC DNA]</scope>
    <source>
        <strain evidence="18">RPE64</strain>
    </source>
</reference>
<evidence type="ECO:0000313" key="18">
    <source>
        <dbReference type="EMBL" id="BAN22394.1"/>
    </source>
</evidence>
<sequence length="557" mass="59306">MAFNRRSKHITQGVARSPNRSMYYALGYKEEDFDKPMIGVANGHSTITPCNAGLQRLADAAIESIRKSDANPQIFGTPTISDGMSMGTEGMKYSLVSREVIADCIETAVQGQWMDGVVVIGGCDKNMPGGMIGMARMNVPSIYVYGGTIRPGNWKGKDLTIVSSFEAVGEFTAGRMSEEDFKGVEKNACPSTGSCGGMYTANTMSSSFEALGMSLMYSSTMANPDQEKVDSAAESARVLVEAVKKDLKPRDIITKKSIENAVALIMATGGSTNAVLHFLAIAHAAEVEWSIDDFERMRKKVPVICDLKPSGQYVATDLHKAGGIPQVLKILLDAGLLHGDCMTITGRTIAEELKDVPSKPRADQKVIYPIEQALYKQGHLAILRGNLAEDGAVAKITGLKNPVITGPARVFEDEQSAMDAILGDKIKPGDILVLRYLGPQGGPGMPEMLAPTSAIIGKGLGESVGFITDGRFSGGTWGMVVGHVAPEAYAGGTIALVQEGDPITIDAHKLLLQLNVDDAELARRRAAWKKPAPKYTRGVLAKFAALALPANRGAVTG</sequence>
<comment type="catalytic activity">
    <reaction evidence="11">
        <text>(2R)-2,3-dihydroxy-3-methylbutanoate = 3-methyl-2-oxobutanoate + H2O</text>
        <dbReference type="Rhea" id="RHEA:24809"/>
        <dbReference type="ChEBI" id="CHEBI:11851"/>
        <dbReference type="ChEBI" id="CHEBI:15377"/>
        <dbReference type="ChEBI" id="CHEBI:49072"/>
        <dbReference type="EC" id="4.2.1.9"/>
    </reaction>
    <physiologicalReaction direction="left-to-right" evidence="11">
        <dbReference type="Rhea" id="RHEA:24810"/>
    </physiologicalReaction>
</comment>
<dbReference type="SUPFAM" id="SSF143975">
    <property type="entry name" value="IlvD/EDD N-terminal domain-like"/>
    <property type="match status" value="1"/>
</dbReference>
<comment type="pathway">
    <text evidence="12 15">Amino-acid biosynthesis; L-valine biosynthesis; L-valine from pyruvate: step 3/4.</text>
</comment>
<dbReference type="RefSeq" id="WP_016344554.1">
    <property type="nucleotide sequence ID" value="NC_021287.1"/>
</dbReference>
<evidence type="ECO:0000256" key="13">
    <source>
        <dbReference type="ARBA" id="ARBA00029437"/>
    </source>
</evidence>
<comment type="pathway">
    <text evidence="13 15">Amino-acid biosynthesis; L-isoleucine biosynthesis; L-isoleucine from 2-oxobutanoate: step 3/4.</text>
</comment>
<dbReference type="Proteomes" id="UP000013966">
    <property type="component" value="Chromosome 1"/>
</dbReference>
<dbReference type="GO" id="GO:0009097">
    <property type="term" value="P:isoleucine biosynthetic process"/>
    <property type="evidence" value="ECO:0007669"/>
    <property type="project" value="UniProtKB-UniRule"/>
</dbReference>
<dbReference type="HOGENOM" id="CLU_014271_4_2_4"/>
<dbReference type="KEGG" id="buo:BRPE64_ACDS06400"/>
<comment type="function">
    <text evidence="15">Functions in the biosynthesis of branched-chain amino acids. Catalyzes the dehydration of (2R,3R)-2,3-dihydroxy-3-methylpentanoate (2,3-dihydroxy-3-methylvalerate) into 2-oxo-3-methylpentanoate (2-oxo-3-methylvalerate) and of (2R)-2,3-dihydroxy-3-methylbutanoate (2,3-dihydroxyisovalerate) into 2-oxo-3-methylbutanoate (2-oxoisovalerate), the penultimate precursor to L-isoleucine and L-valine, respectively.</text>
</comment>
<protein>
    <recommendedName>
        <fullName evidence="14 15">Dihydroxy-acid dehydratase</fullName>
        <shortName evidence="15">DAD</shortName>
        <ecNumber evidence="14 15">4.2.1.9</ecNumber>
    </recommendedName>
</protein>
<dbReference type="InterPro" id="IPR000581">
    <property type="entry name" value="ILV_EDD_N"/>
</dbReference>
<comment type="cofactor">
    <cofactor evidence="1 15">
        <name>Mg(2+)</name>
        <dbReference type="ChEBI" id="CHEBI:18420"/>
    </cofactor>
</comment>
<dbReference type="EMBL" id="AP013058">
    <property type="protein sequence ID" value="BAN22394.1"/>
    <property type="molecule type" value="Genomic_DNA"/>
</dbReference>
<dbReference type="InterPro" id="IPR056740">
    <property type="entry name" value="ILV_EDD_C"/>
</dbReference>
<evidence type="ECO:0000256" key="5">
    <source>
        <dbReference type="ARBA" id="ARBA00022723"/>
    </source>
</evidence>
<dbReference type="NCBIfam" id="TIGR00110">
    <property type="entry name" value="ilvD"/>
    <property type="match status" value="1"/>
</dbReference>
<comment type="catalytic activity">
    <reaction evidence="15">
        <text>(2R,3R)-2,3-dihydroxy-3-methylpentanoate = (S)-3-methyl-2-oxopentanoate + H2O</text>
        <dbReference type="Rhea" id="RHEA:27694"/>
        <dbReference type="ChEBI" id="CHEBI:15377"/>
        <dbReference type="ChEBI" id="CHEBI:35146"/>
        <dbReference type="ChEBI" id="CHEBI:49258"/>
        <dbReference type="EC" id="4.2.1.9"/>
    </reaction>
</comment>
<keyword evidence="4 15" id="KW-0001">2Fe-2S</keyword>
<dbReference type="PANTHER" id="PTHR21000">
    <property type="entry name" value="DIHYDROXY-ACID DEHYDRATASE DAD"/>
    <property type="match status" value="1"/>
</dbReference>
<dbReference type="InterPro" id="IPR020558">
    <property type="entry name" value="DiOHA_6PGluconate_deHydtase_CS"/>
</dbReference>
<dbReference type="HAMAP" id="MF_00012">
    <property type="entry name" value="IlvD"/>
    <property type="match status" value="1"/>
</dbReference>
<dbReference type="UniPathway" id="UPA00047">
    <property type="reaction ID" value="UER00057"/>
</dbReference>
<keyword evidence="19" id="KW-1185">Reference proteome</keyword>
<evidence type="ECO:0000256" key="14">
    <source>
        <dbReference type="ARBA" id="ARBA00029490"/>
    </source>
</evidence>
<gene>
    <name evidence="15" type="primary">ilvD</name>
    <name evidence="18" type="ORF">BRPE64_ACDS06400</name>
</gene>
<dbReference type="SUPFAM" id="SSF52016">
    <property type="entry name" value="LeuD/IlvD-like"/>
    <property type="match status" value="1"/>
</dbReference>
<dbReference type="PROSITE" id="PS00887">
    <property type="entry name" value="ILVD_EDD_2"/>
    <property type="match status" value="1"/>
</dbReference>
<dbReference type="GO" id="GO:0051537">
    <property type="term" value="F:2 iron, 2 sulfur cluster binding"/>
    <property type="evidence" value="ECO:0007669"/>
    <property type="project" value="UniProtKB-UniRule"/>
</dbReference>
<evidence type="ECO:0000256" key="12">
    <source>
        <dbReference type="ARBA" id="ARBA00029436"/>
    </source>
</evidence>
<comment type="cofactor">
    <cofactor evidence="15">
        <name>[2Fe-2S] cluster</name>
        <dbReference type="ChEBI" id="CHEBI:190135"/>
    </cofactor>
    <text evidence="15">Binds 1 [2Fe-2S] cluster per subunit. This cluster acts as a Lewis acid cofactor.</text>
</comment>
<dbReference type="InterPro" id="IPR037237">
    <property type="entry name" value="IlvD/EDD_N"/>
</dbReference>
<evidence type="ECO:0000256" key="11">
    <source>
        <dbReference type="ARBA" id="ARBA00029304"/>
    </source>
</evidence>
<feature type="active site" description="Proton acceptor" evidence="15">
    <location>
        <position position="473"/>
    </location>
</feature>
<accession>R4WFQ9</accession>
<dbReference type="Gene3D" id="3.50.30.80">
    <property type="entry name" value="IlvD/EDD C-terminal domain-like"/>
    <property type="match status" value="1"/>
</dbReference>
<evidence type="ECO:0000256" key="3">
    <source>
        <dbReference type="ARBA" id="ARBA00022605"/>
    </source>
</evidence>
<comment type="similarity">
    <text evidence="2 15">Belongs to the IlvD/Edd family.</text>
</comment>
<dbReference type="NCBIfam" id="NF002068">
    <property type="entry name" value="PRK00911.1"/>
    <property type="match status" value="1"/>
</dbReference>
<keyword evidence="3 15" id="KW-0028">Amino-acid biosynthesis</keyword>
<keyword evidence="10 15" id="KW-0100">Branched-chain amino acid biosynthesis</keyword>
<dbReference type="InterPro" id="IPR050165">
    <property type="entry name" value="DHAD_IlvD/Edd"/>
</dbReference>
<proteinExistence type="inferred from homology"/>